<sequence>MADIDGPRLEPASGKADALVVLLHGYGANGEDLYDIAESWAPFLPDVAFASPHAPDACPMAPGGRQWFPLTMRDDAERWTGVAAAGPALDRFLDAELERWGVAPDRLVLVGFSQGTMMALHVGLRRKVAPALIVGYSGYLAGAERLGEITARPKVLLVHGTADQVLPVESSRMAAAALTAAGVPVSLHLSPGLGHGIDRMGLVLGLRTIAEALGVDLPGGDR</sequence>
<name>A0A212LKU6_9HYPH</name>
<proteinExistence type="inferred from homology"/>
<dbReference type="InterPro" id="IPR003140">
    <property type="entry name" value="PLipase/COase/thioEstase"/>
</dbReference>
<feature type="domain" description="Phospholipase/carboxylesterase/thioesterase" evidence="3">
    <location>
        <begin position="9"/>
        <end position="199"/>
    </location>
</feature>
<gene>
    <name evidence="4" type="ORF">KL86PLE_60478</name>
</gene>
<dbReference type="PANTHER" id="PTHR10655">
    <property type="entry name" value="LYSOPHOSPHOLIPASE-RELATED"/>
    <property type="match status" value="1"/>
</dbReference>
<accession>A0A212LKU6</accession>
<dbReference type="PANTHER" id="PTHR10655:SF17">
    <property type="entry name" value="LYSOPHOSPHOLIPASE-LIKE PROTEIN 1"/>
    <property type="match status" value="1"/>
</dbReference>
<reference evidence="4" key="1">
    <citation type="submission" date="2016-08" db="EMBL/GenBank/DDBJ databases">
        <authorList>
            <person name="Seilhamer J.J."/>
        </authorList>
    </citation>
    <scope>NUCLEOTIDE SEQUENCE</scope>
    <source>
        <strain evidence="4">86</strain>
    </source>
</reference>
<dbReference type="GO" id="GO:0016787">
    <property type="term" value="F:hydrolase activity"/>
    <property type="evidence" value="ECO:0007669"/>
    <property type="project" value="UniProtKB-KW"/>
</dbReference>
<dbReference type="SUPFAM" id="SSF53474">
    <property type="entry name" value="alpha/beta-Hydrolases"/>
    <property type="match status" value="1"/>
</dbReference>
<keyword evidence="2" id="KW-0378">Hydrolase</keyword>
<dbReference type="InterPro" id="IPR050565">
    <property type="entry name" value="LYPA1-2/EST-like"/>
</dbReference>
<evidence type="ECO:0000256" key="2">
    <source>
        <dbReference type="ARBA" id="ARBA00022801"/>
    </source>
</evidence>
<organism evidence="4">
    <name type="scientific">uncultured Pleomorphomonas sp</name>
    <dbReference type="NCBI Taxonomy" id="442121"/>
    <lineage>
        <taxon>Bacteria</taxon>
        <taxon>Pseudomonadati</taxon>
        <taxon>Pseudomonadota</taxon>
        <taxon>Alphaproteobacteria</taxon>
        <taxon>Hyphomicrobiales</taxon>
        <taxon>Pleomorphomonadaceae</taxon>
        <taxon>Pleomorphomonas</taxon>
        <taxon>environmental samples</taxon>
    </lineage>
</organism>
<evidence type="ECO:0000256" key="1">
    <source>
        <dbReference type="ARBA" id="ARBA00006499"/>
    </source>
</evidence>
<comment type="similarity">
    <text evidence="1">Belongs to the AB hydrolase superfamily. AB hydrolase 2 family.</text>
</comment>
<protein>
    <submittedName>
        <fullName evidence="4">Phospholipase/Carboxylesterase</fullName>
    </submittedName>
</protein>
<dbReference type="AlphaFoldDB" id="A0A212LKU6"/>
<dbReference type="RefSeq" id="WP_288197910.1">
    <property type="nucleotide sequence ID" value="NZ_LT608334.1"/>
</dbReference>
<dbReference type="Gene3D" id="3.40.50.1820">
    <property type="entry name" value="alpha/beta hydrolase"/>
    <property type="match status" value="1"/>
</dbReference>
<dbReference type="EMBL" id="FMJD01000010">
    <property type="protein sequence ID" value="SCM78156.1"/>
    <property type="molecule type" value="Genomic_DNA"/>
</dbReference>
<dbReference type="Pfam" id="PF02230">
    <property type="entry name" value="Abhydrolase_2"/>
    <property type="match status" value="1"/>
</dbReference>
<evidence type="ECO:0000259" key="3">
    <source>
        <dbReference type="Pfam" id="PF02230"/>
    </source>
</evidence>
<evidence type="ECO:0000313" key="4">
    <source>
        <dbReference type="EMBL" id="SCM78156.1"/>
    </source>
</evidence>
<dbReference type="InterPro" id="IPR029058">
    <property type="entry name" value="AB_hydrolase_fold"/>
</dbReference>